<proteinExistence type="predicted"/>
<evidence type="ECO:0000313" key="1">
    <source>
        <dbReference type="EMBL" id="EFK97014.1"/>
    </source>
</evidence>
<reference evidence="1" key="1">
    <citation type="submission" date="2010-07" db="EMBL/GenBank/DDBJ databases">
        <authorList>
            <consortium name="CONSOLIDER consortium CSD2007-00005"/>
            <person name="Guazzaroni M.-E."/>
            <person name="Richter M."/>
            <person name="Garcia-Salamanca A."/>
            <person name="Yarza P."/>
            <person name="Ferrer M."/>
        </authorList>
    </citation>
    <scope>NUCLEOTIDE SEQUENCE</scope>
</reference>
<accession>D9PHC9</accession>
<protein>
    <submittedName>
        <fullName evidence="1">Uncharacterized protein</fullName>
    </submittedName>
</protein>
<feature type="non-terminal residue" evidence="1">
    <location>
        <position position="58"/>
    </location>
</feature>
<organism evidence="1">
    <name type="scientific">sediment metagenome</name>
    <dbReference type="NCBI Taxonomy" id="749907"/>
    <lineage>
        <taxon>unclassified sequences</taxon>
        <taxon>metagenomes</taxon>
        <taxon>ecological metagenomes</taxon>
    </lineage>
</organism>
<reference evidence="1" key="2">
    <citation type="journal article" date="2011" name="Microb. Ecol.">
        <title>Taxonomic and Functional Metagenomic Profiling of the Microbial Community in the Anoxic Sediment of a Sub-saline Shallow Lake (Laguna de Carrizo, Central Spain).</title>
        <authorList>
            <person name="Ferrer M."/>
            <person name="Guazzaroni M.E."/>
            <person name="Richter M."/>
            <person name="Garcia-Salamanca A."/>
            <person name="Yarza P."/>
            <person name="Suarez-Suarez A."/>
            <person name="Solano J."/>
            <person name="Alcaide M."/>
            <person name="van Dillewijn P."/>
            <person name="Molina-Henares M.A."/>
            <person name="Lopez-Cortes N."/>
            <person name="Al-Ramahi Y."/>
            <person name="Guerrero C."/>
            <person name="Acosta A."/>
            <person name="de Eugenio L.I."/>
            <person name="Martinez V."/>
            <person name="Marques S."/>
            <person name="Rojo F."/>
            <person name="Santero E."/>
            <person name="Genilloud O."/>
            <person name="Perez-Perez J."/>
            <person name="Rossello-Mora R."/>
            <person name="Ramos J.L."/>
        </authorList>
    </citation>
    <scope>NUCLEOTIDE SEQUENCE</scope>
</reference>
<name>D9PHC9_9ZZZZ</name>
<dbReference type="EMBL" id="ADZX01000366">
    <property type="protein sequence ID" value="EFK97014.1"/>
    <property type="molecule type" value="Genomic_DNA"/>
</dbReference>
<comment type="caution">
    <text evidence="1">The sequence shown here is derived from an EMBL/GenBank/DDBJ whole genome shotgun (WGS) entry which is preliminary data.</text>
</comment>
<sequence>MVYIQDRKGARAWFRLWRSCLSHRIRGLVATYEGLAIPENLRMRPNPSLEPTRTGMAL</sequence>
<dbReference type="AlphaFoldDB" id="D9PHC9"/>
<gene>
    <name evidence="1" type="ORF">LDC_0929</name>
</gene>